<reference evidence="4" key="1">
    <citation type="journal article" date="2015" name="Nat. Genet.">
        <title>The genome and transcriptome of the zoonotic hookworm Ancylostoma ceylanicum identify infection-specific gene families.</title>
        <authorList>
            <person name="Schwarz E.M."/>
            <person name="Hu Y."/>
            <person name="Antoshechkin I."/>
            <person name="Miller M.M."/>
            <person name="Sternberg P.W."/>
            <person name="Aroian R.V."/>
        </authorList>
    </citation>
    <scope>NUCLEOTIDE SEQUENCE</scope>
    <source>
        <strain evidence="4">HY135</strain>
    </source>
</reference>
<comment type="caution">
    <text evidence="3">The sequence shown here is derived from an EMBL/GenBank/DDBJ whole genome shotgun (WGS) entry which is preliminary data.</text>
</comment>
<protein>
    <recommendedName>
        <fullName evidence="2">SCP domain-containing protein</fullName>
    </recommendedName>
</protein>
<keyword evidence="4" id="KW-1185">Reference proteome</keyword>
<evidence type="ECO:0000259" key="2">
    <source>
        <dbReference type="Pfam" id="PF00188"/>
    </source>
</evidence>
<sequence>MHVGDIQLAISLLFAAICSHAKATTAFGCKNSLISDEWREAVLSFHNKNRRKLAEGGLVDSKNAKMDVAKDMQKLLLDSRTVSIGAAAPLAYALSPIHLTDCAFKYWDCNMEDQAWQKVKDCPTPPTTIGTYGVSEEVVSTKKNCNATTVTDTTLKTWWKELKTKYDSAAATMKYVADQIPHFGVMAYSKSKAFACTYQPCTGSLHLICVYSENGADPNNKIYDAGAPMCDSCAQTCTEALCPDKPDPAKDLDTAICGQANLDKMSDDLRNTALDMHNYNRRLLATGWAEDKQIGYAKTAAKMPVLVRNFLNLHDIPVKLREHIDLYGLRQEMWFRNTAANLKTMQRLTLLSVLMLLKMQTELKISGAATTSFLKRMLSRRFICSGISRTE</sequence>
<dbReference type="OrthoDB" id="10420669at2759"/>
<dbReference type="STRING" id="53326.A0A016WB20"/>
<name>A0A016WB20_9BILA</name>
<evidence type="ECO:0000256" key="1">
    <source>
        <dbReference type="SAM" id="SignalP"/>
    </source>
</evidence>
<dbReference type="AlphaFoldDB" id="A0A016WB20"/>
<dbReference type="SUPFAM" id="SSF55797">
    <property type="entry name" value="PR-1-like"/>
    <property type="match status" value="2"/>
</dbReference>
<keyword evidence="1" id="KW-0732">Signal</keyword>
<gene>
    <name evidence="3" type="primary">Acey_s0853.g2693</name>
    <name evidence="3" type="synonym">ASP-s0853.g2693</name>
    <name evidence="3" type="ORF">Y032_0853g2693</name>
</gene>
<dbReference type="InterPro" id="IPR014044">
    <property type="entry name" value="CAP_dom"/>
</dbReference>
<accession>A0A016WB20</accession>
<feature type="signal peptide" evidence="1">
    <location>
        <begin position="1"/>
        <end position="23"/>
    </location>
</feature>
<dbReference type="EMBL" id="JARK01000453">
    <property type="protein sequence ID" value="EYC36835.1"/>
    <property type="molecule type" value="Genomic_DNA"/>
</dbReference>
<dbReference type="Proteomes" id="UP000024635">
    <property type="component" value="Unassembled WGS sequence"/>
</dbReference>
<dbReference type="InterPro" id="IPR035940">
    <property type="entry name" value="CAP_sf"/>
</dbReference>
<dbReference type="Pfam" id="PF00188">
    <property type="entry name" value="CAP"/>
    <property type="match status" value="1"/>
</dbReference>
<feature type="domain" description="SCP" evidence="2">
    <location>
        <begin position="106"/>
        <end position="211"/>
    </location>
</feature>
<proteinExistence type="predicted"/>
<evidence type="ECO:0000313" key="3">
    <source>
        <dbReference type="EMBL" id="EYC36835.1"/>
    </source>
</evidence>
<dbReference type="CDD" id="cd05380">
    <property type="entry name" value="CAP_euk"/>
    <property type="match status" value="1"/>
</dbReference>
<evidence type="ECO:0000313" key="4">
    <source>
        <dbReference type="Proteomes" id="UP000024635"/>
    </source>
</evidence>
<feature type="chain" id="PRO_5001491675" description="SCP domain-containing protein" evidence="1">
    <location>
        <begin position="24"/>
        <end position="391"/>
    </location>
</feature>
<dbReference type="Gene3D" id="3.40.33.10">
    <property type="entry name" value="CAP"/>
    <property type="match status" value="2"/>
</dbReference>
<organism evidence="3 4">
    <name type="scientific">Ancylostoma ceylanicum</name>
    <dbReference type="NCBI Taxonomy" id="53326"/>
    <lineage>
        <taxon>Eukaryota</taxon>
        <taxon>Metazoa</taxon>
        <taxon>Ecdysozoa</taxon>
        <taxon>Nematoda</taxon>
        <taxon>Chromadorea</taxon>
        <taxon>Rhabditida</taxon>
        <taxon>Rhabditina</taxon>
        <taxon>Rhabditomorpha</taxon>
        <taxon>Strongyloidea</taxon>
        <taxon>Ancylostomatidae</taxon>
        <taxon>Ancylostomatinae</taxon>
        <taxon>Ancylostoma</taxon>
    </lineage>
</organism>